<keyword evidence="1" id="KW-0175">Coiled coil</keyword>
<dbReference type="Pfam" id="PF13490">
    <property type="entry name" value="zf-HC2"/>
    <property type="match status" value="1"/>
</dbReference>
<dbReference type="eggNOG" id="COG5662">
    <property type="taxonomic scope" value="Bacteria"/>
</dbReference>
<accession>D0LKU4</accession>
<evidence type="ECO:0000313" key="3">
    <source>
        <dbReference type="EMBL" id="ACY16664.1"/>
    </source>
</evidence>
<evidence type="ECO:0000313" key="4">
    <source>
        <dbReference type="Proteomes" id="UP000001880"/>
    </source>
</evidence>
<keyword evidence="4" id="KW-1185">Reference proteome</keyword>
<dbReference type="STRING" id="502025.Hoch_4166"/>
<evidence type="ECO:0000259" key="2">
    <source>
        <dbReference type="Pfam" id="PF13490"/>
    </source>
</evidence>
<proteinExistence type="predicted"/>
<sequence>MRCRDVEALASRYIDGELDDARASALRGHARECSPCRALLGDWLSMREAATEIDDPDPEPGLWDAVEQGLAEAEVADAHRPRVWLHWQALRPMLLPGAVVAAAAAALLTWSWRALPGAEPQAAAPQATLASARAAAAPAGAREAAAAAPRAMDSAAAAALDADEPLEFAAPAVAAASFEQRMGDELAAADAGYRATLRELSAIVASERATWPAAAAARLDERLAALTAEARAHERELAQLDEQQPDSLNPRSRDALYDTYRRQISLLQSVALLGPAGLDESQPGVHPLATGGRFR</sequence>
<dbReference type="HOGENOM" id="CLU_942567_0_0_7"/>
<dbReference type="EMBL" id="CP001804">
    <property type="protein sequence ID" value="ACY16664.1"/>
    <property type="molecule type" value="Genomic_DNA"/>
</dbReference>
<gene>
    <name evidence="3" type="ordered locus">Hoch_4166</name>
</gene>
<name>D0LKU4_HALO1</name>
<organism evidence="3 4">
    <name type="scientific">Haliangium ochraceum (strain DSM 14365 / JCM 11303 / SMP-2)</name>
    <dbReference type="NCBI Taxonomy" id="502025"/>
    <lineage>
        <taxon>Bacteria</taxon>
        <taxon>Pseudomonadati</taxon>
        <taxon>Myxococcota</taxon>
        <taxon>Polyangia</taxon>
        <taxon>Haliangiales</taxon>
        <taxon>Kofleriaceae</taxon>
        <taxon>Haliangium</taxon>
    </lineage>
</organism>
<protein>
    <submittedName>
        <fullName evidence="3">SNF2 superfamily protein</fullName>
    </submittedName>
</protein>
<dbReference type="Proteomes" id="UP000001880">
    <property type="component" value="Chromosome"/>
</dbReference>
<feature type="domain" description="Putative zinc-finger" evidence="2">
    <location>
        <begin position="3"/>
        <end position="37"/>
    </location>
</feature>
<dbReference type="OrthoDB" id="3522768at2"/>
<dbReference type="AlphaFoldDB" id="D0LKU4"/>
<feature type="coiled-coil region" evidence="1">
    <location>
        <begin position="216"/>
        <end position="243"/>
    </location>
</feature>
<dbReference type="InterPro" id="IPR027383">
    <property type="entry name" value="Znf_put"/>
</dbReference>
<evidence type="ECO:0000256" key="1">
    <source>
        <dbReference type="SAM" id="Coils"/>
    </source>
</evidence>
<reference evidence="3 4" key="1">
    <citation type="journal article" date="2010" name="Stand. Genomic Sci.">
        <title>Complete genome sequence of Haliangium ochraceum type strain (SMP-2).</title>
        <authorList>
            <consortium name="US DOE Joint Genome Institute (JGI-PGF)"/>
            <person name="Ivanova N."/>
            <person name="Daum C."/>
            <person name="Lang E."/>
            <person name="Abt B."/>
            <person name="Kopitz M."/>
            <person name="Saunders E."/>
            <person name="Lapidus A."/>
            <person name="Lucas S."/>
            <person name="Glavina Del Rio T."/>
            <person name="Nolan M."/>
            <person name="Tice H."/>
            <person name="Copeland A."/>
            <person name="Cheng J.F."/>
            <person name="Chen F."/>
            <person name="Bruce D."/>
            <person name="Goodwin L."/>
            <person name="Pitluck S."/>
            <person name="Mavromatis K."/>
            <person name="Pati A."/>
            <person name="Mikhailova N."/>
            <person name="Chen A."/>
            <person name="Palaniappan K."/>
            <person name="Land M."/>
            <person name="Hauser L."/>
            <person name="Chang Y.J."/>
            <person name="Jeffries C.D."/>
            <person name="Detter J.C."/>
            <person name="Brettin T."/>
            <person name="Rohde M."/>
            <person name="Goker M."/>
            <person name="Bristow J."/>
            <person name="Markowitz V."/>
            <person name="Eisen J.A."/>
            <person name="Hugenholtz P."/>
            <person name="Kyrpides N.C."/>
            <person name="Klenk H.P."/>
        </authorList>
    </citation>
    <scope>NUCLEOTIDE SEQUENCE [LARGE SCALE GENOMIC DNA]</scope>
    <source>
        <strain evidence="4">DSM 14365 / CIP 107738 / JCM 11303 / AJ 13395 / SMP-2</strain>
    </source>
</reference>
<dbReference type="RefSeq" id="WP_012829262.1">
    <property type="nucleotide sequence ID" value="NC_013440.1"/>
</dbReference>
<dbReference type="KEGG" id="hoh:Hoch_4166"/>
<dbReference type="Gene3D" id="1.10.10.1320">
    <property type="entry name" value="Anti-sigma factor, zinc-finger domain"/>
    <property type="match status" value="1"/>
</dbReference>
<dbReference type="InterPro" id="IPR041916">
    <property type="entry name" value="Anti_sigma_zinc_sf"/>
</dbReference>